<organism evidence="1 2">
    <name type="scientific">Phenylobacterium haematophilum</name>
    <dbReference type="NCBI Taxonomy" id="98513"/>
    <lineage>
        <taxon>Bacteria</taxon>
        <taxon>Pseudomonadati</taxon>
        <taxon>Pseudomonadota</taxon>
        <taxon>Alphaproteobacteria</taxon>
        <taxon>Caulobacterales</taxon>
        <taxon>Caulobacteraceae</taxon>
        <taxon>Phenylobacterium</taxon>
    </lineage>
</organism>
<keyword evidence="2" id="KW-1185">Reference proteome</keyword>
<dbReference type="AlphaFoldDB" id="A0A839ZWF1"/>
<evidence type="ECO:0000313" key="1">
    <source>
        <dbReference type="EMBL" id="MBB3890636.1"/>
    </source>
</evidence>
<comment type="caution">
    <text evidence="1">The sequence shown here is derived from an EMBL/GenBank/DDBJ whole genome shotgun (WGS) entry which is preliminary data.</text>
</comment>
<evidence type="ECO:0000313" key="2">
    <source>
        <dbReference type="Proteomes" id="UP000530564"/>
    </source>
</evidence>
<dbReference type="Proteomes" id="UP000530564">
    <property type="component" value="Unassembled WGS sequence"/>
</dbReference>
<accession>A0A839ZWF1</accession>
<name>A0A839ZWF1_9CAUL</name>
<reference evidence="1 2" key="1">
    <citation type="submission" date="2020-08" db="EMBL/GenBank/DDBJ databases">
        <title>Genomic Encyclopedia of Type Strains, Phase IV (KMG-IV): sequencing the most valuable type-strain genomes for metagenomic binning, comparative biology and taxonomic classification.</title>
        <authorList>
            <person name="Goeker M."/>
        </authorList>
    </citation>
    <scope>NUCLEOTIDE SEQUENCE [LARGE SCALE GENOMIC DNA]</scope>
    <source>
        <strain evidence="1 2">DSM 21793</strain>
    </source>
</reference>
<gene>
    <name evidence="1" type="ORF">GGQ61_001353</name>
</gene>
<protein>
    <submittedName>
        <fullName evidence="1">Uncharacterized protein</fullName>
    </submittedName>
</protein>
<dbReference type="RefSeq" id="WP_183770932.1">
    <property type="nucleotide sequence ID" value="NZ_JACIDK010000002.1"/>
</dbReference>
<sequence>MKPVIDADLAAFMLRSVMITAATPGPGSRPAIGRGVGLRLGEDRSTLDLLVSRAQWPAMTGDLRVGAAFAVTLSDPTDYQTYQVKARLAEFGDADADEVNLAHSYVGRMTQTLLDLGVTAQQAACWLLPRDLVRLRLIPMAVFRQTPGPGAGTAHAGAGTPA</sequence>
<dbReference type="EMBL" id="JACIDK010000002">
    <property type="protein sequence ID" value="MBB3890636.1"/>
    <property type="molecule type" value="Genomic_DNA"/>
</dbReference>
<proteinExistence type="predicted"/>